<name>A0ACC2RI70_9FUNG</name>
<accession>A0ACC2RI70</accession>
<evidence type="ECO:0000313" key="2">
    <source>
        <dbReference type="Proteomes" id="UP001165960"/>
    </source>
</evidence>
<sequence length="453" mass="50623">MNPSPHQGPPNKRCAIACPHESTSDCQQEGCLYAHAFIDNYTSQDLEQFECGICLEFQQMFGILVHCDHLFCLKCIREWRGSTPDFHGEAPQNSCPVCRRYSPFILPSYRTFQNDKISKTRAINQYLEELNTMHSVEEKWLQVGLSQDLPEEGGETPASIITTELLNPLVPMIVNTATHGDYYHGLDILFHLSPNASNESSTELIPNSNLSRFQEFSWGASIFSTGVSSSYEETTAPRLSPSDQIYSSDFYFQPESAEPQADSVLASLSNQIIQYAQRIHNESYMNGLLSELPFNPFHMNGTYPQMHLHSNISSEATGYHSDTSSEFFSSGELDQDSSYSNAQSSQSYVAPHNQASPPSQCPGEDIDTIHASVSEELQSTLFIPHEFFLSGSQRQTFYQSEDLRGVHRDNRSYRPFANSLSQILNPISTSDLCTDAELSHSFSDSNSSNDASG</sequence>
<organism evidence="1 2">
    <name type="scientific">Entomophthora muscae</name>
    <dbReference type="NCBI Taxonomy" id="34485"/>
    <lineage>
        <taxon>Eukaryota</taxon>
        <taxon>Fungi</taxon>
        <taxon>Fungi incertae sedis</taxon>
        <taxon>Zoopagomycota</taxon>
        <taxon>Entomophthoromycotina</taxon>
        <taxon>Entomophthoromycetes</taxon>
        <taxon>Entomophthorales</taxon>
        <taxon>Entomophthoraceae</taxon>
        <taxon>Entomophthora</taxon>
    </lineage>
</organism>
<keyword evidence="2" id="KW-1185">Reference proteome</keyword>
<proteinExistence type="predicted"/>
<protein>
    <submittedName>
        <fullName evidence="1">Uncharacterized protein</fullName>
    </submittedName>
</protein>
<reference evidence="1" key="1">
    <citation type="submission" date="2022-04" db="EMBL/GenBank/DDBJ databases">
        <title>Genome of the entomopathogenic fungus Entomophthora muscae.</title>
        <authorList>
            <person name="Elya C."/>
            <person name="Lovett B.R."/>
            <person name="Lee E."/>
            <person name="Macias A.M."/>
            <person name="Hajek A.E."/>
            <person name="De Bivort B.L."/>
            <person name="Kasson M.T."/>
            <person name="De Fine Licht H.H."/>
            <person name="Stajich J.E."/>
        </authorList>
    </citation>
    <scope>NUCLEOTIDE SEQUENCE</scope>
    <source>
        <strain evidence="1">Berkeley</strain>
    </source>
</reference>
<dbReference type="EMBL" id="QTSX02007203">
    <property type="protein sequence ID" value="KAJ9049733.1"/>
    <property type="molecule type" value="Genomic_DNA"/>
</dbReference>
<dbReference type="Proteomes" id="UP001165960">
    <property type="component" value="Unassembled WGS sequence"/>
</dbReference>
<evidence type="ECO:0000313" key="1">
    <source>
        <dbReference type="EMBL" id="KAJ9049733.1"/>
    </source>
</evidence>
<comment type="caution">
    <text evidence="1">The sequence shown here is derived from an EMBL/GenBank/DDBJ whole genome shotgun (WGS) entry which is preliminary data.</text>
</comment>
<gene>
    <name evidence="1" type="ORF">DSO57_1021378</name>
</gene>